<feature type="compositionally biased region" description="Pro residues" evidence="1">
    <location>
        <begin position="335"/>
        <end position="346"/>
    </location>
</feature>
<dbReference type="EMBL" id="RWJN01000006">
    <property type="protein sequence ID" value="TCD71395.1"/>
    <property type="molecule type" value="Genomic_DNA"/>
</dbReference>
<evidence type="ECO:0000313" key="3">
    <source>
        <dbReference type="Proteomes" id="UP000292702"/>
    </source>
</evidence>
<feature type="region of interest" description="Disordered" evidence="1">
    <location>
        <begin position="227"/>
        <end position="246"/>
    </location>
</feature>
<sequence length="386" mass="42230">MMPPSIVSEAYYTTRDAPLSPQTEPLEAVIHFRHPTLLDIKDDLHDEIARIFADTAKPSLPPFTLPSGTLFDSPTSTNSGLFTFTRTSGSDTASVSSRGSSFRTNSTDSLLFSPNTPSHSVDLYGNPYYNAHAPGSIPYVGLGFNGLCKQDGTPFDGFGMLQPVVYSQESVPPSIEQAYPYASYGLGFYGEDTDCAQCGGEREVLFDIDGDTTLVDLKGLVNGRRETRSANLPSRQSSFSPPGLSNESISDLDHLFSSLTTQPSSLYPRGRRPSYKVFAHSRVRKPLSVVLPSDYHRRSTSPSPQKMGRRGLLHTVPLPPSTADVFYEAPTPALNAPPPTPAPSPAARPSRFRAARFFQLRKDEEDLPSWTLPPVSMEPKQKKARL</sequence>
<keyword evidence="3" id="KW-1185">Reference proteome</keyword>
<reference evidence="2 3" key="1">
    <citation type="submission" date="2018-11" db="EMBL/GenBank/DDBJ databases">
        <title>Genome assembly of Steccherinum ochraceum LE-BIN_3174, the white-rot fungus of the Steccherinaceae family (The Residual Polyporoid clade, Polyporales, Basidiomycota).</title>
        <authorList>
            <person name="Fedorova T.V."/>
            <person name="Glazunova O.A."/>
            <person name="Landesman E.O."/>
            <person name="Moiseenko K.V."/>
            <person name="Psurtseva N.V."/>
            <person name="Savinova O.S."/>
            <person name="Shakhova N.V."/>
            <person name="Tyazhelova T.V."/>
            <person name="Vasina D.V."/>
        </authorList>
    </citation>
    <scope>NUCLEOTIDE SEQUENCE [LARGE SCALE GENOMIC DNA]</scope>
    <source>
        <strain evidence="2 3">LE-BIN_3174</strain>
    </source>
</reference>
<proteinExistence type="predicted"/>
<evidence type="ECO:0000256" key="1">
    <source>
        <dbReference type="SAM" id="MobiDB-lite"/>
    </source>
</evidence>
<dbReference type="AlphaFoldDB" id="A0A4R0RWV8"/>
<accession>A0A4R0RWV8</accession>
<gene>
    <name evidence="2" type="ORF">EIP91_010101</name>
</gene>
<evidence type="ECO:0000313" key="2">
    <source>
        <dbReference type="EMBL" id="TCD71395.1"/>
    </source>
</evidence>
<feature type="region of interest" description="Disordered" evidence="1">
    <location>
        <begin position="328"/>
        <end position="354"/>
    </location>
</feature>
<feature type="compositionally biased region" description="Polar residues" evidence="1">
    <location>
        <begin position="229"/>
        <end position="246"/>
    </location>
</feature>
<dbReference type="OrthoDB" id="2753093at2759"/>
<dbReference type="Proteomes" id="UP000292702">
    <property type="component" value="Unassembled WGS sequence"/>
</dbReference>
<comment type="caution">
    <text evidence="2">The sequence shown here is derived from an EMBL/GenBank/DDBJ whole genome shotgun (WGS) entry which is preliminary data.</text>
</comment>
<name>A0A4R0RWV8_9APHY</name>
<protein>
    <submittedName>
        <fullName evidence="2">Uncharacterized protein</fullName>
    </submittedName>
</protein>
<organism evidence="2 3">
    <name type="scientific">Steccherinum ochraceum</name>
    <dbReference type="NCBI Taxonomy" id="92696"/>
    <lineage>
        <taxon>Eukaryota</taxon>
        <taxon>Fungi</taxon>
        <taxon>Dikarya</taxon>
        <taxon>Basidiomycota</taxon>
        <taxon>Agaricomycotina</taxon>
        <taxon>Agaricomycetes</taxon>
        <taxon>Polyporales</taxon>
        <taxon>Steccherinaceae</taxon>
        <taxon>Steccherinum</taxon>
    </lineage>
</organism>